<comment type="subcellular location">
    <subcellularLocation>
        <location evidence="1">Membrane</location>
        <topology evidence="1">Multi-pass membrane protein</topology>
    </subcellularLocation>
</comment>
<dbReference type="GO" id="GO:0016020">
    <property type="term" value="C:membrane"/>
    <property type="evidence" value="ECO:0007669"/>
    <property type="project" value="UniProtKB-SubCell"/>
</dbReference>
<dbReference type="GeneID" id="108047679"/>
<reference evidence="7" key="3">
    <citation type="submission" date="2025-05" db="UniProtKB">
        <authorList>
            <consortium name="EnsemblMetazoa"/>
        </authorList>
    </citation>
    <scope>IDENTIFICATION</scope>
</reference>
<dbReference type="PANTHER" id="PTHR31322:SF2">
    <property type="entry name" value="E3 UBIQUITIN-PROTEIN LIGASE TM129"/>
    <property type="match status" value="1"/>
</dbReference>
<organism evidence="9">
    <name type="scientific">Drosophila rhopaloa</name>
    <name type="common">Fruit fly</name>
    <dbReference type="NCBI Taxonomy" id="1041015"/>
    <lineage>
        <taxon>Eukaryota</taxon>
        <taxon>Metazoa</taxon>
        <taxon>Ecdysozoa</taxon>
        <taxon>Arthropoda</taxon>
        <taxon>Hexapoda</taxon>
        <taxon>Insecta</taxon>
        <taxon>Pterygota</taxon>
        <taxon>Neoptera</taxon>
        <taxon>Endopterygota</taxon>
        <taxon>Diptera</taxon>
        <taxon>Brachycera</taxon>
        <taxon>Muscomorpha</taxon>
        <taxon>Ephydroidea</taxon>
        <taxon>Drosophilidae</taxon>
        <taxon>Drosophila</taxon>
        <taxon>Sophophora</taxon>
    </lineage>
</organism>
<evidence type="ECO:0000256" key="2">
    <source>
        <dbReference type="ARBA" id="ARBA00007332"/>
    </source>
</evidence>
<evidence type="ECO:0000313" key="8">
    <source>
        <dbReference type="Proteomes" id="UP001652680"/>
    </source>
</evidence>
<keyword evidence="5 6" id="KW-0472">Membrane</keyword>
<keyword evidence="3 6" id="KW-0812">Transmembrane</keyword>
<evidence type="ECO:0000313" key="9">
    <source>
        <dbReference type="RefSeq" id="XP_016983456.1"/>
    </source>
</evidence>
<evidence type="ECO:0000256" key="6">
    <source>
        <dbReference type="SAM" id="Phobius"/>
    </source>
</evidence>
<dbReference type="GO" id="GO:0005783">
    <property type="term" value="C:endoplasmic reticulum"/>
    <property type="evidence" value="ECO:0007669"/>
    <property type="project" value="TreeGrafter"/>
</dbReference>
<dbReference type="AlphaFoldDB" id="A0A6P4FD67"/>
<evidence type="ECO:0000256" key="1">
    <source>
        <dbReference type="ARBA" id="ARBA00004141"/>
    </source>
</evidence>
<accession>A0A6P4FD67</accession>
<name>A0A6P4FD67_DRORH</name>
<gene>
    <name evidence="9" type="primary">LOC108047679</name>
    <name evidence="7" type="synonym">108047679</name>
</gene>
<dbReference type="OrthoDB" id="10055027at2759"/>
<evidence type="ECO:0000256" key="3">
    <source>
        <dbReference type="ARBA" id="ARBA00022692"/>
    </source>
</evidence>
<dbReference type="Proteomes" id="UP001652680">
    <property type="component" value="Unassembled WGS sequence"/>
</dbReference>
<keyword evidence="4 6" id="KW-1133">Transmembrane helix</keyword>
<feature type="transmembrane region" description="Helical" evidence="6">
    <location>
        <begin position="6"/>
        <end position="23"/>
    </location>
</feature>
<comment type="similarity">
    <text evidence="2">Belongs to the TMEM129 family.</text>
</comment>
<dbReference type="GO" id="GO:0016567">
    <property type="term" value="P:protein ubiquitination"/>
    <property type="evidence" value="ECO:0007669"/>
    <property type="project" value="InterPro"/>
</dbReference>
<dbReference type="GO" id="GO:0061630">
    <property type="term" value="F:ubiquitin protein ligase activity"/>
    <property type="evidence" value="ECO:0007669"/>
    <property type="project" value="InterPro"/>
</dbReference>
<dbReference type="RefSeq" id="XP_016983456.1">
    <property type="nucleotide sequence ID" value="XM_017127967.1"/>
</dbReference>
<proteinExistence type="inferred from homology"/>
<reference evidence="9" key="2">
    <citation type="submission" date="2025-04" db="UniProtKB">
        <authorList>
            <consortium name="RefSeq"/>
        </authorList>
    </citation>
    <scope>IDENTIFICATION</scope>
</reference>
<dbReference type="PANTHER" id="PTHR31322">
    <property type="entry name" value="E3 UBIQUITIN-PROTEIN LIGASE TM129"/>
    <property type="match status" value="1"/>
</dbReference>
<dbReference type="Pfam" id="PF10272">
    <property type="entry name" value="Tmpp129"/>
    <property type="match status" value="1"/>
</dbReference>
<evidence type="ECO:0000256" key="4">
    <source>
        <dbReference type="ARBA" id="ARBA00022989"/>
    </source>
</evidence>
<dbReference type="EnsemblMetazoa" id="XM_017127967.1">
    <property type="protein sequence ID" value="XP_016983456.1"/>
    <property type="gene ID" value="LOC108047679"/>
</dbReference>
<evidence type="ECO:0000256" key="5">
    <source>
        <dbReference type="ARBA" id="ARBA00023136"/>
    </source>
</evidence>
<sequence>MDESELLFNLFYFLLCMVIIYPPEEFQRLGFTIEQLFARFLGEEYLDFVGYHLRRTSLNLFVHSCLPFSYFLIHRLKFSVFATQEPLEDSDLDPDFPMPQEAVAFKTLTWKTAQRFSVLAVLAVPALIFNWHQQNWRRHPICKTLSKYSNSPGSYSAVASDIGTEFRRPEIYKKKLNSISTVIATQNWIIKTTMYNVHFAHQSNTSLSVAKAETYNISHHDQNDTLQMISIIVRPMRQGVSDFHIRINALEFRNLEDRVRRPISIPSNIQFHRNVIDRFVDVFKSQVALNPIFLAEASTDKCFACMLNEPNTKIHKQCADLDRNGAPLAEGACCSNCYCRPMWCVECLARWFAARQTDVDREVWLEQKCTCPMCRAKFCVLDVSYIRPPVDIRAPSQYRGADHEADDTT</sequence>
<protein>
    <submittedName>
        <fullName evidence="9">E3 ubiquitin-protein ligase TM129</fullName>
    </submittedName>
</protein>
<reference evidence="8" key="1">
    <citation type="journal article" date="2021" name="Elife">
        <title>Highly contiguous assemblies of 101 drosophilid genomes.</title>
        <authorList>
            <person name="Kim B.Y."/>
            <person name="Wang J.R."/>
            <person name="Miller D.E."/>
            <person name="Barmina O."/>
            <person name="Delaney E."/>
            <person name="Thompson A."/>
            <person name="Comeault A.A."/>
            <person name="Peede D."/>
            <person name="D'Agostino E.R."/>
            <person name="Pelaez J."/>
            <person name="Aguilar J.M."/>
            <person name="Haji D."/>
            <person name="Matsunaga T."/>
            <person name="Armstrong E.E."/>
            <person name="Zych M."/>
            <person name="Ogawa Y."/>
            <person name="Stamenkovic-Radak M."/>
            <person name="Jelic M."/>
            <person name="Veselinovic M.S."/>
            <person name="Tanaskovic M."/>
            <person name="Eric P."/>
            <person name="Gao J.J."/>
            <person name="Katoh T.K."/>
            <person name="Toda M.J."/>
            <person name="Watabe H."/>
            <person name="Watada M."/>
            <person name="Davis J.S."/>
            <person name="Moyle L.C."/>
            <person name="Manoli G."/>
            <person name="Bertolini E."/>
            <person name="Kostal V."/>
            <person name="Hawley R.S."/>
            <person name="Takahashi A."/>
            <person name="Jones C.D."/>
            <person name="Price D.K."/>
            <person name="Whiteman N."/>
            <person name="Kopp A."/>
            <person name="Matute D.R."/>
            <person name="Petrov D.A."/>
        </authorList>
    </citation>
    <scope>NUCLEOTIDE SEQUENCE [LARGE SCALE GENOMIC DNA]</scope>
</reference>
<evidence type="ECO:0000313" key="7">
    <source>
        <dbReference type="EnsemblMetazoa" id="XP_016983456.1"/>
    </source>
</evidence>
<keyword evidence="8" id="KW-1185">Reference proteome</keyword>
<dbReference type="InterPro" id="IPR018801">
    <property type="entry name" value="TM129"/>
</dbReference>